<dbReference type="KEGG" id="hhy:Halhy_2965"/>
<dbReference type="AlphaFoldDB" id="F4L5G5"/>
<gene>
    <name evidence="2" type="ordered locus">Halhy_2965</name>
</gene>
<dbReference type="Gene3D" id="3.50.50.60">
    <property type="entry name" value="FAD/NAD(P)-binding domain"/>
    <property type="match status" value="1"/>
</dbReference>
<evidence type="ECO:0000313" key="3">
    <source>
        <dbReference type="Proteomes" id="UP000008461"/>
    </source>
</evidence>
<dbReference type="InterPro" id="IPR036188">
    <property type="entry name" value="FAD/NAD-bd_sf"/>
</dbReference>
<sequence length="406" mass="44765">MEKKIIIVGAGVAGLVAARHCEEAGFHPTIIDAEERVGGRVKTDQLEGFLLDRGFQVLLTEYQEVQRYLDIPALNLQRFQPGAVIFSAGRSFQFKDPLRDPRQLWSALVSPIGSLVDKFRVWRLAQKLKNTSPEKIFAQNSASTLIFLQKFGFSSRIIEQFFRPFFAGIFLENELSTPASMFRFVFKMFGQGYAAIPAKGMEEVCKQLKAALTKTTFRFNTRVSQILEDHLLTSSGERLDFDTIIVATASEALIPGLQGQKQAYHGTYNLYFSANFSPLQAPLIALVADADNPINSFCVPSDVSADYAPAGQTLVSVTLKANTMASPATVAAALVTLVKRPDLELTHLASYHIPQALPIVEALRYDIPSTQYALTDRIILAGDQLLNPSLDAAMRSGRSAANLLIW</sequence>
<feature type="domain" description="Amine oxidase" evidence="1">
    <location>
        <begin position="12"/>
        <end position="402"/>
    </location>
</feature>
<accession>F4L5G5</accession>
<keyword evidence="3" id="KW-1185">Reference proteome</keyword>
<dbReference type="PANTHER" id="PTHR42841">
    <property type="entry name" value="AMINE OXIDASE"/>
    <property type="match status" value="1"/>
</dbReference>
<reference evidence="2 3" key="1">
    <citation type="journal article" date="2011" name="Stand. Genomic Sci.">
        <title>Complete genome sequence of Haliscomenobacter hydrossis type strain (O).</title>
        <authorList>
            <consortium name="US DOE Joint Genome Institute (JGI-PGF)"/>
            <person name="Daligault H."/>
            <person name="Lapidus A."/>
            <person name="Zeytun A."/>
            <person name="Nolan M."/>
            <person name="Lucas S."/>
            <person name="Del Rio T.G."/>
            <person name="Tice H."/>
            <person name="Cheng J.F."/>
            <person name="Tapia R."/>
            <person name="Han C."/>
            <person name="Goodwin L."/>
            <person name="Pitluck S."/>
            <person name="Liolios K."/>
            <person name="Pagani I."/>
            <person name="Ivanova N."/>
            <person name="Huntemann M."/>
            <person name="Mavromatis K."/>
            <person name="Mikhailova N."/>
            <person name="Pati A."/>
            <person name="Chen A."/>
            <person name="Palaniappan K."/>
            <person name="Land M."/>
            <person name="Hauser L."/>
            <person name="Brambilla E.M."/>
            <person name="Rohde M."/>
            <person name="Verbarg S."/>
            <person name="Goker M."/>
            <person name="Bristow J."/>
            <person name="Eisen J.A."/>
            <person name="Markowitz V."/>
            <person name="Hugenholtz P."/>
            <person name="Kyrpides N.C."/>
            <person name="Klenk H.P."/>
            <person name="Woyke T."/>
        </authorList>
    </citation>
    <scope>NUCLEOTIDE SEQUENCE [LARGE SCALE GENOMIC DNA]</scope>
    <source>
        <strain evidence="3">ATCC 27775 / DSM 1100 / LMG 10767 / O</strain>
    </source>
</reference>
<dbReference type="EMBL" id="CP002691">
    <property type="protein sequence ID" value="AEE50829.1"/>
    <property type="molecule type" value="Genomic_DNA"/>
</dbReference>
<dbReference type="InterPro" id="IPR002937">
    <property type="entry name" value="Amino_oxidase"/>
</dbReference>
<dbReference type="eggNOG" id="COG1232">
    <property type="taxonomic scope" value="Bacteria"/>
</dbReference>
<dbReference type="Proteomes" id="UP000008461">
    <property type="component" value="Chromosome"/>
</dbReference>
<dbReference type="Pfam" id="PF01593">
    <property type="entry name" value="Amino_oxidase"/>
    <property type="match status" value="1"/>
</dbReference>
<name>F4L5G5_HALH1</name>
<protein>
    <submittedName>
        <fullName evidence="2">Amine oxidase</fullName>
    </submittedName>
</protein>
<dbReference type="GO" id="GO:0016491">
    <property type="term" value="F:oxidoreductase activity"/>
    <property type="evidence" value="ECO:0007669"/>
    <property type="project" value="InterPro"/>
</dbReference>
<evidence type="ECO:0000259" key="1">
    <source>
        <dbReference type="Pfam" id="PF01593"/>
    </source>
</evidence>
<dbReference type="OrthoDB" id="9767561at2"/>
<organism evidence="2 3">
    <name type="scientific">Haliscomenobacter hydrossis (strain ATCC 27775 / DSM 1100 / LMG 10767 / O)</name>
    <dbReference type="NCBI Taxonomy" id="760192"/>
    <lineage>
        <taxon>Bacteria</taxon>
        <taxon>Pseudomonadati</taxon>
        <taxon>Bacteroidota</taxon>
        <taxon>Saprospiria</taxon>
        <taxon>Saprospirales</taxon>
        <taxon>Haliscomenobacteraceae</taxon>
        <taxon>Haliscomenobacter</taxon>
    </lineage>
</organism>
<evidence type="ECO:0000313" key="2">
    <source>
        <dbReference type="EMBL" id="AEE50829.1"/>
    </source>
</evidence>
<dbReference type="HOGENOM" id="CLU_039679_0_0_10"/>
<reference key="2">
    <citation type="submission" date="2011-04" db="EMBL/GenBank/DDBJ databases">
        <title>Complete sequence of chromosome of Haliscomenobacter hydrossis DSM 1100.</title>
        <authorList>
            <consortium name="US DOE Joint Genome Institute (JGI-PGF)"/>
            <person name="Lucas S."/>
            <person name="Han J."/>
            <person name="Lapidus A."/>
            <person name="Bruce D."/>
            <person name="Goodwin L."/>
            <person name="Pitluck S."/>
            <person name="Peters L."/>
            <person name="Kyrpides N."/>
            <person name="Mavromatis K."/>
            <person name="Ivanova N."/>
            <person name="Ovchinnikova G."/>
            <person name="Pagani I."/>
            <person name="Daligault H."/>
            <person name="Detter J.C."/>
            <person name="Han C."/>
            <person name="Land M."/>
            <person name="Hauser L."/>
            <person name="Markowitz V."/>
            <person name="Cheng J.-F."/>
            <person name="Hugenholtz P."/>
            <person name="Woyke T."/>
            <person name="Wu D."/>
            <person name="Verbarg S."/>
            <person name="Frueling A."/>
            <person name="Brambilla E."/>
            <person name="Klenk H.-P."/>
            <person name="Eisen J.A."/>
        </authorList>
    </citation>
    <scope>NUCLEOTIDE SEQUENCE</scope>
    <source>
        <strain>DSM 1100</strain>
    </source>
</reference>
<dbReference type="SUPFAM" id="SSF51905">
    <property type="entry name" value="FAD/NAD(P)-binding domain"/>
    <property type="match status" value="1"/>
</dbReference>
<dbReference type="STRING" id="760192.Halhy_2965"/>
<proteinExistence type="predicted"/>
<dbReference type="RefSeq" id="WP_013765372.1">
    <property type="nucleotide sequence ID" value="NC_015510.1"/>
</dbReference>